<accession>A0ACC5WZQ2</accession>
<protein>
    <submittedName>
        <fullName evidence="1">Uncharacterized protein</fullName>
    </submittedName>
</protein>
<gene>
    <name evidence="1" type="ORF">PGIGA_G00035410</name>
</gene>
<proteinExistence type="predicted"/>
<evidence type="ECO:0000313" key="1">
    <source>
        <dbReference type="EMBL" id="MCI4384141.1"/>
    </source>
</evidence>
<organism evidence="1 2">
    <name type="scientific">Pangasianodon gigas</name>
    <name type="common">Mekong giant catfish</name>
    <name type="synonym">Pangasius gigas</name>
    <dbReference type="NCBI Taxonomy" id="30993"/>
    <lineage>
        <taxon>Eukaryota</taxon>
        <taxon>Metazoa</taxon>
        <taxon>Chordata</taxon>
        <taxon>Craniata</taxon>
        <taxon>Vertebrata</taxon>
        <taxon>Euteleostomi</taxon>
        <taxon>Actinopterygii</taxon>
        <taxon>Neopterygii</taxon>
        <taxon>Teleostei</taxon>
        <taxon>Ostariophysi</taxon>
        <taxon>Siluriformes</taxon>
        <taxon>Pangasiidae</taxon>
        <taxon>Pangasianodon</taxon>
    </lineage>
</organism>
<name>A0ACC5WZQ2_PANGG</name>
<reference evidence="1 2" key="1">
    <citation type="journal article" date="2022" name="bioRxiv">
        <title>An ancient truncated duplication of the anti-Mullerian hormone receptor type 2 gene is a potential conserved master sex determinant in the Pangasiidae catfish family.</title>
        <authorList>
            <person name="Wen M."/>
            <person name="Pan Q."/>
            <person name="Jouanno E."/>
            <person name="Montfort J."/>
            <person name="Zahm M."/>
            <person name="Cabau C."/>
            <person name="Klopp C."/>
            <person name="Iampietro C."/>
            <person name="Roques C."/>
            <person name="Bouchez O."/>
            <person name="Castinel A."/>
            <person name="Donnadieu C."/>
            <person name="Parrinello H."/>
            <person name="Poncet C."/>
            <person name="Belmonte E."/>
            <person name="Gautier V."/>
            <person name="Avarre J.-C."/>
            <person name="Dugue R."/>
            <person name="Gustiano R."/>
            <person name="Ha T.T.T."/>
            <person name="Campet M."/>
            <person name="Sriphairoj K."/>
            <person name="Ribolli J."/>
            <person name="de Almeida F.L."/>
            <person name="Desvignes T."/>
            <person name="Postlethwait J.H."/>
            <person name="Bucao C.F."/>
            <person name="Robinson-Rechavi M."/>
            <person name="Bobe J."/>
            <person name="Herpin A."/>
            <person name="Guiguen Y."/>
        </authorList>
    </citation>
    <scope>NUCLEOTIDE SEQUENCE [LARGE SCALE GENOMIC DNA]</scope>
    <source>
        <strain evidence="1">YG-Dec2019</strain>
    </source>
</reference>
<keyword evidence="2" id="KW-1185">Reference proteome</keyword>
<sequence length="197" mass="22238">MAAPITACLCFSRFVQSANRTVLSRQILFRLNCDTFLIRHLGSGKKLLTKHSDNSQGDQPADIPVDKLKITYSRSSGPGGQHVNKVNTKAEVRFHVQTAEWIPEEVRKEILLKNKTRINKAGELIVTSEVSRSQQRNLNDCVQKISEIVSEASQQPPEPSAEDLALRAKRLEKRNLARLKQKKIHSSTKQARQVNFD</sequence>
<dbReference type="EMBL" id="CM040465">
    <property type="protein sequence ID" value="MCI4384141.1"/>
    <property type="molecule type" value="Genomic_DNA"/>
</dbReference>
<comment type="caution">
    <text evidence="1">The sequence shown here is derived from an EMBL/GenBank/DDBJ whole genome shotgun (WGS) entry which is preliminary data.</text>
</comment>
<dbReference type="Proteomes" id="UP000829447">
    <property type="component" value="Linkage Group LG12"/>
</dbReference>
<evidence type="ECO:0000313" key="2">
    <source>
        <dbReference type="Proteomes" id="UP000829447"/>
    </source>
</evidence>